<dbReference type="Proteomes" id="UP001151760">
    <property type="component" value="Unassembled WGS sequence"/>
</dbReference>
<name>A0ABQ5BTZ3_9ASTR</name>
<evidence type="ECO:0000313" key="1">
    <source>
        <dbReference type="EMBL" id="GJT17326.1"/>
    </source>
</evidence>
<keyword evidence="2" id="KW-1185">Reference proteome</keyword>
<reference evidence="1" key="1">
    <citation type="journal article" date="2022" name="Int. J. Mol. Sci.">
        <title>Draft Genome of Tanacetum Coccineum: Genomic Comparison of Closely Related Tanacetum-Family Plants.</title>
        <authorList>
            <person name="Yamashiro T."/>
            <person name="Shiraishi A."/>
            <person name="Nakayama K."/>
            <person name="Satake H."/>
        </authorList>
    </citation>
    <scope>NUCLEOTIDE SEQUENCE</scope>
</reference>
<organism evidence="1 2">
    <name type="scientific">Tanacetum coccineum</name>
    <dbReference type="NCBI Taxonomy" id="301880"/>
    <lineage>
        <taxon>Eukaryota</taxon>
        <taxon>Viridiplantae</taxon>
        <taxon>Streptophyta</taxon>
        <taxon>Embryophyta</taxon>
        <taxon>Tracheophyta</taxon>
        <taxon>Spermatophyta</taxon>
        <taxon>Magnoliopsida</taxon>
        <taxon>eudicotyledons</taxon>
        <taxon>Gunneridae</taxon>
        <taxon>Pentapetalae</taxon>
        <taxon>asterids</taxon>
        <taxon>campanulids</taxon>
        <taxon>Asterales</taxon>
        <taxon>Asteraceae</taxon>
        <taxon>Asteroideae</taxon>
        <taxon>Anthemideae</taxon>
        <taxon>Anthemidinae</taxon>
        <taxon>Tanacetum</taxon>
    </lineage>
</organism>
<gene>
    <name evidence="1" type="ORF">Tco_0876032</name>
</gene>
<reference evidence="1" key="2">
    <citation type="submission" date="2022-01" db="EMBL/GenBank/DDBJ databases">
        <authorList>
            <person name="Yamashiro T."/>
            <person name="Shiraishi A."/>
            <person name="Satake H."/>
            <person name="Nakayama K."/>
        </authorList>
    </citation>
    <scope>NUCLEOTIDE SEQUENCE</scope>
</reference>
<dbReference type="EMBL" id="BQNB010013547">
    <property type="protein sequence ID" value="GJT17326.1"/>
    <property type="molecule type" value="Genomic_DNA"/>
</dbReference>
<protein>
    <submittedName>
        <fullName evidence="1">Uncharacterized protein</fullName>
    </submittedName>
</protein>
<proteinExistence type="predicted"/>
<sequence>MAVEEGGGDEGVEVVVTRWIWVEGGVRPLGQPWCCVVMLVVSKVGNGVDDDDVDEVEMVDGVSWPEVGDEVALVVHGSGVIDR</sequence>
<evidence type="ECO:0000313" key="2">
    <source>
        <dbReference type="Proteomes" id="UP001151760"/>
    </source>
</evidence>
<accession>A0ABQ5BTZ3</accession>
<comment type="caution">
    <text evidence="1">The sequence shown here is derived from an EMBL/GenBank/DDBJ whole genome shotgun (WGS) entry which is preliminary data.</text>
</comment>